<comment type="caution">
    <text evidence="1">The sequence shown here is derived from an EMBL/GenBank/DDBJ whole genome shotgun (WGS) entry which is preliminary data.</text>
</comment>
<sequence length="53" mass="6218">MVNTSLFRTLIMQEDALTVKDRMDQLFLEHGGILYKETLVSCNFKDFLDDHPK</sequence>
<evidence type="ECO:0000313" key="2">
    <source>
        <dbReference type="Proteomes" id="UP001152888"/>
    </source>
</evidence>
<accession>A0A9P0LGX3</accession>
<reference evidence="1" key="1">
    <citation type="submission" date="2022-03" db="EMBL/GenBank/DDBJ databases">
        <authorList>
            <person name="Sayadi A."/>
        </authorList>
    </citation>
    <scope>NUCLEOTIDE SEQUENCE</scope>
</reference>
<gene>
    <name evidence="1" type="ORF">ACAOBT_LOCUS24226</name>
</gene>
<proteinExistence type="predicted"/>
<evidence type="ECO:0000313" key="1">
    <source>
        <dbReference type="EMBL" id="CAH1998218.1"/>
    </source>
</evidence>
<dbReference type="AlphaFoldDB" id="A0A9P0LGX3"/>
<protein>
    <submittedName>
        <fullName evidence="1">Uncharacterized protein</fullName>
    </submittedName>
</protein>
<keyword evidence="2" id="KW-1185">Reference proteome</keyword>
<dbReference type="EMBL" id="CAKOFQ010007319">
    <property type="protein sequence ID" value="CAH1998218.1"/>
    <property type="molecule type" value="Genomic_DNA"/>
</dbReference>
<dbReference type="Proteomes" id="UP001152888">
    <property type="component" value="Unassembled WGS sequence"/>
</dbReference>
<name>A0A9P0LGX3_ACAOB</name>
<organism evidence="1 2">
    <name type="scientific">Acanthoscelides obtectus</name>
    <name type="common">Bean weevil</name>
    <name type="synonym">Bruchus obtectus</name>
    <dbReference type="NCBI Taxonomy" id="200917"/>
    <lineage>
        <taxon>Eukaryota</taxon>
        <taxon>Metazoa</taxon>
        <taxon>Ecdysozoa</taxon>
        <taxon>Arthropoda</taxon>
        <taxon>Hexapoda</taxon>
        <taxon>Insecta</taxon>
        <taxon>Pterygota</taxon>
        <taxon>Neoptera</taxon>
        <taxon>Endopterygota</taxon>
        <taxon>Coleoptera</taxon>
        <taxon>Polyphaga</taxon>
        <taxon>Cucujiformia</taxon>
        <taxon>Chrysomeloidea</taxon>
        <taxon>Chrysomelidae</taxon>
        <taxon>Bruchinae</taxon>
        <taxon>Bruchini</taxon>
        <taxon>Acanthoscelides</taxon>
    </lineage>
</organism>